<organism evidence="9 10">
    <name type="scientific">Aquimarina litoralis</name>
    <dbReference type="NCBI Taxonomy" id="584605"/>
    <lineage>
        <taxon>Bacteria</taxon>
        <taxon>Pseudomonadati</taxon>
        <taxon>Bacteroidota</taxon>
        <taxon>Flavobacteriia</taxon>
        <taxon>Flavobacteriales</taxon>
        <taxon>Flavobacteriaceae</taxon>
        <taxon>Aquimarina</taxon>
    </lineage>
</organism>
<evidence type="ECO:0000256" key="6">
    <source>
        <dbReference type="ARBA" id="ARBA00023136"/>
    </source>
</evidence>
<keyword evidence="4 7" id="KW-0812">Transmembrane</keyword>
<sequence length="304" mass="34998">MKLSVVTTLYKSERFVKEFYQRITQVVQEITTDYELIFVNDGSPDNSNLEVLDVREADDKVKLIELSRNFGHHKAVMTGLTYASGDFIFLLDIDLEEPPELLLDFYSILMDKNVAVVYGVQEKRKGKYFEKITGKFFYKMFNLMSEIPIEENILMARLMTRAYVDSLKKYNEKELFLGGVFAMVGYNQISVPVAKGSRPDTTYTFRKKMSLLVNAITATSNRLLIYVFYLGLIVSVTSFVSLVYFVIRAVFYKDYLEGWPSLIVSIWFLSGLIIISIGILGIYLSKIFNEVKQRPLTVISKIHD</sequence>
<evidence type="ECO:0000259" key="8">
    <source>
        <dbReference type="Pfam" id="PF00535"/>
    </source>
</evidence>
<dbReference type="Pfam" id="PF00535">
    <property type="entry name" value="Glycos_transf_2"/>
    <property type="match status" value="1"/>
</dbReference>
<reference evidence="10" key="1">
    <citation type="journal article" date="2019" name="Int. J. Syst. Evol. Microbiol.">
        <title>The Global Catalogue of Microorganisms (GCM) 10K type strain sequencing project: providing services to taxonomists for standard genome sequencing and annotation.</title>
        <authorList>
            <consortium name="The Broad Institute Genomics Platform"/>
            <consortium name="The Broad Institute Genome Sequencing Center for Infectious Disease"/>
            <person name="Wu L."/>
            <person name="Ma J."/>
        </authorList>
    </citation>
    <scope>NUCLEOTIDE SEQUENCE [LARGE SCALE GENOMIC DNA]</scope>
    <source>
        <strain evidence="10">JCM 15974</strain>
    </source>
</reference>
<comment type="subcellular location">
    <subcellularLocation>
        <location evidence="1">Membrane</location>
        <topology evidence="1">Multi-pass membrane protein</topology>
    </subcellularLocation>
</comment>
<feature type="transmembrane region" description="Helical" evidence="7">
    <location>
        <begin position="259"/>
        <end position="284"/>
    </location>
</feature>
<feature type="transmembrane region" description="Helical" evidence="7">
    <location>
        <begin position="223"/>
        <end position="247"/>
    </location>
</feature>
<keyword evidence="2" id="KW-0328">Glycosyltransferase</keyword>
<keyword evidence="10" id="KW-1185">Reference proteome</keyword>
<proteinExistence type="predicted"/>
<evidence type="ECO:0000256" key="3">
    <source>
        <dbReference type="ARBA" id="ARBA00022679"/>
    </source>
</evidence>
<accession>A0ABP3UHS2</accession>
<evidence type="ECO:0000256" key="2">
    <source>
        <dbReference type="ARBA" id="ARBA00022676"/>
    </source>
</evidence>
<gene>
    <name evidence="9" type="ORF">GCM10009430_43940</name>
</gene>
<dbReference type="RefSeq" id="WP_343914400.1">
    <property type="nucleotide sequence ID" value="NZ_BAAAGE010000006.1"/>
</dbReference>
<dbReference type="Gene3D" id="3.90.550.10">
    <property type="entry name" value="Spore Coat Polysaccharide Biosynthesis Protein SpsA, Chain A"/>
    <property type="match status" value="1"/>
</dbReference>
<keyword evidence="5 7" id="KW-1133">Transmembrane helix</keyword>
<dbReference type="InterPro" id="IPR029044">
    <property type="entry name" value="Nucleotide-diphossugar_trans"/>
</dbReference>
<dbReference type="InterPro" id="IPR001173">
    <property type="entry name" value="Glyco_trans_2-like"/>
</dbReference>
<evidence type="ECO:0000256" key="1">
    <source>
        <dbReference type="ARBA" id="ARBA00004141"/>
    </source>
</evidence>
<dbReference type="EMBL" id="BAAAGE010000006">
    <property type="protein sequence ID" value="GAA0731592.1"/>
    <property type="molecule type" value="Genomic_DNA"/>
</dbReference>
<name>A0ABP3UHS2_9FLAO</name>
<dbReference type="CDD" id="cd04187">
    <property type="entry name" value="DPM1_like_bac"/>
    <property type="match status" value="1"/>
</dbReference>
<protein>
    <submittedName>
        <fullName evidence="9">Glycosyltransferase family 2 protein</fullName>
    </submittedName>
</protein>
<dbReference type="Proteomes" id="UP001501758">
    <property type="component" value="Unassembled WGS sequence"/>
</dbReference>
<evidence type="ECO:0000313" key="9">
    <source>
        <dbReference type="EMBL" id="GAA0731592.1"/>
    </source>
</evidence>
<keyword evidence="6 7" id="KW-0472">Membrane</keyword>
<evidence type="ECO:0000256" key="5">
    <source>
        <dbReference type="ARBA" id="ARBA00022989"/>
    </source>
</evidence>
<dbReference type="InterPro" id="IPR050256">
    <property type="entry name" value="Glycosyltransferase_2"/>
</dbReference>
<evidence type="ECO:0000256" key="7">
    <source>
        <dbReference type="SAM" id="Phobius"/>
    </source>
</evidence>
<keyword evidence="3" id="KW-0808">Transferase</keyword>
<dbReference type="SUPFAM" id="SSF53448">
    <property type="entry name" value="Nucleotide-diphospho-sugar transferases"/>
    <property type="match status" value="1"/>
</dbReference>
<comment type="caution">
    <text evidence="9">The sequence shown here is derived from an EMBL/GenBank/DDBJ whole genome shotgun (WGS) entry which is preliminary data.</text>
</comment>
<evidence type="ECO:0000313" key="10">
    <source>
        <dbReference type="Proteomes" id="UP001501758"/>
    </source>
</evidence>
<feature type="domain" description="Glycosyltransferase 2-like" evidence="8">
    <location>
        <begin position="4"/>
        <end position="139"/>
    </location>
</feature>
<dbReference type="PANTHER" id="PTHR48090:SF1">
    <property type="entry name" value="PROPHAGE BACTOPRENOL GLUCOSYL TRANSFERASE HOMOLOG"/>
    <property type="match status" value="1"/>
</dbReference>
<evidence type="ECO:0000256" key="4">
    <source>
        <dbReference type="ARBA" id="ARBA00022692"/>
    </source>
</evidence>
<dbReference type="PANTHER" id="PTHR48090">
    <property type="entry name" value="UNDECAPRENYL-PHOSPHATE 4-DEOXY-4-FORMAMIDO-L-ARABINOSE TRANSFERASE-RELATED"/>
    <property type="match status" value="1"/>
</dbReference>